<dbReference type="EnsemblMetazoa" id="tetur10g03820.1">
    <property type="protein sequence ID" value="tetur10g03820.1"/>
    <property type="gene ID" value="tetur10g03820"/>
</dbReference>
<sequence length="186" mass="20340">MKKRMFSKLKRMFNPKAKKLIILPIPIPFMMDDKKFGGGLGLMGGGINSMLSSTFSSSSAPQMDPWMMMSMMDCPEMMTMEDVGHKKPSPMGSMDLEGFHSSGKEGKTFLTPPSSYAGHHQEQGQTVDKSWGSPGVNRGNEPVIENPNFTGSGYRGGHQQSKTSTGPSNPTNYFKGQTKEQSPTGY</sequence>
<protein>
    <submittedName>
        <fullName evidence="2">Uncharacterized protein</fullName>
    </submittedName>
</protein>
<accession>T1KFN9</accession>
<dbReference type="AlphaFoldDB" id="T1KFN9"/>
<evidence type="ECO:0000256" key="1">
    <source>
        <dbReference type="SAM" id="MobiDB-lite"/>
    </source>
</evidence>
<dbReference type="HOGENOM" id="CLU_1456255_0_0_1"/>
<reference evidence="3" key="1">
    <citation type="submission" date="2011-08" db="EMBL/GenBank/DDBJ databases">
        <authorList>
            <person name="Rombauts S."/>
        </authorList>
    </citation>
    <scope>NUCLEOTIDE SEQUENCE</scope>
    <source>
        <strain evidence="3">London</strain>
    </source>
</reference>
<dbReference type="EMBL" id="CAEY01000037">
    <property type="status" value="NOT_ANNOTATED_CDS"/>
    <property type="molecule type" value="Genomic_DNA"/>
</dbReference>
<dbReference type="Proteomes" id="UP000015104">
    <property type="component" value="Unassembled WGS sequence"/>
</dbReference>
<evidence type="ECO:0000313" key="2">
    <source>
        <dbReference type="EnsemblMetazoa" id="tetur10g03820.1"/>
    </source>
</evidence>
<feature type="region of interest" description="Disordered" evidence="1">
    <location>
        <begin position="87"/>
        <end position="186"/>
    </location>
</feature>
<reference evidence="2" key="2">
    <citation type="submission" date="2015-06" db="UniProtKB">
        <authorList>
            <consortium name="EnsemblMetazoa"/>
        </authorList>
    </citation>
    <scope>IDENTIFICATION</scope>
</reference>
<evidence type="ECO:0000313" key="3">
    <source>
        <dbReference type="Proteomes" id="UP000015104"/>
    </source>
</evidence>
<name>T1KFN9_TETUR</name>
<organism evidence="2 3">
    <name type="scientific">Tetranychus urticae</name>
    <name type="common">Two-spotted spider mite</name>
    <dbReference type="NCBI Taxonomy" id="32264"/>
    <lineage>
        <taxon>Eukaryota</taxon>
        <taxon>Metazoa</taxon>
        <taxon>Ecdysozoa</taxon>
        <taxon>Arthropoda</taxon>
        <taxon>Chelicerata</taxon>
        <taxon>Arachnida</taxon>
        <taxon>Acari</taxon>
        <taxon>Acariformes</taxon>
        <taxon>Trombidiformes</taxon>
        <taxon>Prostigmata</taxon>
        <taxon>Eleutherengona</taxon>
        <taxon>Raphignathae</taxon>
        <taxon>Tetranychoidea</taxon>
        <taxon>Tetranychidae</taxon>
        <taxon>Tetranychus</taxon>
    </lineage>
</organism>
<feature type="compositionally biased region" description="Polar residues" evidence="1">
    <location>
        <begin position="158"/>
        <end position="186"/>
    </location>
</feature>
<proteinExistence type="predicted"/>
<keyword evidence="3" id="KW-1185">Reference proteome</keyword>